<evidence type="ECO:0000313" key="3">
    <source>
        <dbReference type="Proteomes" id="UP001321473"/>
    </source>
</evidence>
<reference evidence="2 3" key="1">
    <citation type="journal article" date="2023" name="Arcadia Sci">
        <title>De novo assembly of a long-read Amblyomma americanum tick genome.</title>
        <authorList>
            <person name="Chou S."/>
            <person name="Poskanzer K.E."/>
            <person name="Rollins M."/>
            <person name="Thuy-Boun P.S."/>
        </authorList>
    </citation>
    <scope>NUCLEOTIDE SEQUENCE [LARGE SCALE GENOMIC DNA]</scope>
    <source>
        <strain evidence="2">F_SG_1</strain>
        <tissue evidence="2">Salivary glands</tissue>
    </source>
</reference>
<proteinExistence type="predicted"/>
<dbReference type="Proteomes" id="UP001321473">
    <property type="component" value="Unassembled WGS sequence"/>
</dbReference>
<name>A0AAQ4DWT0_AMBAM</name>
<sequence length="142" mass="15524">MVDATSDQDTSSASRVSLTQITAWKAAYARRRSTLHSIQERTLLMQAEGIGEAKLARPTAPRPVGLNAAIEEDPHPDNDLKHPADHGSDHIGQNTVLPAPPAPVFRAAVNDFGSTTKTAPLYGRQGEDWHGQRRREGRQKAR</sequence>
<dbReference type="EMBL" id="JARKHS020025879">
    <property type="protein sequence ID" value="KAK8766920.1"/>
    <property type="molecule type" value="Genomic_DNA"/>
</dbReference>
<comment type="caution">
    <text evidence="2">The sequence shown here is derived from an EMBL/GenBank/DDBJ whole genome shotgun (WGS) entry which is preliminary data.</text>
</comment>
<keyword evidence="3" id="KW-1185">Reference proteome</keyword>
<accession>A0AAQ4DWT0</accession>
<feature type="region of interest" description="Disordered" evidence="1">
    <location>
        <begin position="66"/>
        <end position="142"/>
    </location>
</feature>
<evidence type="ECO:0000256" key="1">
    <source>
        <dbReference type="SAM" id="MobiDB-lite"/>
    </source>
</evidence>
<feature type="compositionally biased region" description="Basic residues" evidence="1">
    <location>
        <begin position="132"/>
        <end position="142"/>
    </location>
</feature>
<feature type="compositionally biased region" description="Basic and acidic residues" evidence="1">
    <location>
        <begin position="72"/>
        <end position="89"/>
    </location>
</feature>
<evidence type="ECO:0000313" key="2">
    <source>
        <dbReference type="EMBL" id="KAK8766920.1"/>
    </source>
</evidence>
<gene>
    <name evidence="2" type="ORF">V5799_006289</name>
</gene>
<dbReference type="AlphaFoldDB" id="A0AAQ4DWT0"/>
<organism evidence="2 3">
    <name type="scientific">Amblyomma americanum</name>
    <name type="common">Lone star tick</name>
    <dbReference type="NCBI Taxonomy" id="6943"/>
    <lineage>
        <taxon>Eukaryota</taxon>
        <taxon>Metazoa</taxon>
        <taxon>Ecdysozoa</taxon>
        <taxon>Arthropoda</taxon>
        <taxon>Chelicerata</taxon>
        <taxon>Arachnida</taxon>
        <taxon>Acari</taxon>
        <taxon>Parasitiformes</taxon>
        <taxon>Ixodida</taxon>
        <taxon>Ixodoidea</taxon>
        <taxon>Ixodidae</taxon>
        <taxon>Amblyomminae</taxon>
        <taxon>Amblyomma</taxon>
    </lineage>
</organism>
<protein>
    <submittedName>
        <fullName evidence="2">Uncharacterized protein</fullName>
    </submittedName>
</protein>